<feature type="region of interest" description="Disordered" evidence="1">
    <location>
        <begin position="141"/>
        <end position="170"/>
    </location>
</feature>
<reference evidence="2 3" key="2">
    <citation type="submission" date="2017-10" db="EMBL/GenBank/DDBJ databases">
        <title>Genome analyses suggest a sexual origin of heterokaryosis in a supposedly ancient asexual fungus.</title>
        <authorList>
            <person name="Corradi N."/>
            <person name="Sedzielewska K."/>
            <person name="Noel J."/>
            <person name="Charron P."/>
            <person name="Farinelli L."/>
            <person name="Marton T."/>
            <person name="Kruger M."/>
            <person name="Pelin A."/>
            <person name="Brachmann A."/>
            <person name="Corradi N."/>
        </authorList>
    </citation>
    <scope>NUCLEOTIDE SEQUENCE [LARGE SCALE GENOMIC DNA]</scope>
    <source>
        <strain evidence="2 3">A1</strain>
    </source>
</reference>
<feature type="compositionally biased region" description="Acidic residues" evidence="1">
    <location>
        <begin position="141"/>
        <end position="155"/>
    </location>
</feature>
<accession>A0A2N0RLM4</accession>
<reference evidence="2 3" key="1">
    <citation type="submission" date="2017-10" db="EMBL/GenBank/DDBJ databases">
        <title>Extensive intraspecific genome diversity in a model arbuscular mycorrhizal fungus.</title>
        <authorList>
            <person name="Chen E.C.H."/>
            <person name="Morin E."/>
            <person name="Baudet D."/>
            <person name="Noel J."/>
            <person name="Ndikumana S."/>
            <person name="Charron P."/>
            <person name="St-Onge C."/>
            <person name="Giorgi J."/>
            <person name="Grigoriev I.V."/>
            <person name="Roux C."/>
            <person name="Martin F.M."/>
            <person name="Corradi N."/>
        </authorList>
    </citation>
    <scope>NUCLEOTIDE SEQUENCE [LARGE SCALE GENOMIC DNA]</scope>
    <source>
        <strain evidence="2 3">A1</strain>
    </source>
</reference>
<dbReference type="EMBL" id="LLXH01000657">
    <property type="protein sequence ID" value="PKC64197.1"/>
    <property type="molecule type" value="Genomic_DNA"/>
</dbReference>
<dbReference type="Proteomes" id="UP000232688">
    <property type="component" value="Unassembled WGS sequence"/>
</dbReference>
<dbReference type="VEuPathDB" id="FungiDB:RhiirFUN_002341"/>
<organism evidence="2 3">
    <name type="scientific">Rhizophagus irregularis</name>
    <dbReference type="NCBI Taxonomy" id="588596"/>
    <lineage>
        <taxon>Eukaryota</taxon>
        <taxon>Fungi</taxon>
        <taxon>Fungi incertae sedis</taxon>
        <taxon>Mucoromycota</taxon>
        <taxon>Glomeromycotina</taxon>
        <taxon>Glomeromycetes</taxon>
        <taxon>Glomerales</taxon>
        <taxon>Glomeraceae</taxon>
        <taxon>Rhizophagus</taxon>
    </lineage>
</organism>
<sequence length="170" mass="19561">MRPLACDDLIEVIDDDYESDDIEARIFDEEDDLMISRELNLDANADLDEIIEDSDNIGGGKYTRYISEIPDISNLKINVSEIMEVWACYGSLGIVSEVYPKRRNVLPIVYDAYTYKLLELQFDGNKYHIFPHICNAMDGSEDDLFGQDEKEEEIDENKRDSDSADELDEL</sequence>
<dbReference type="AlphaFoldDB" id="A0A2N0RLM4"/>
<name>A0A2N0RLM4_9GLOM</name>
<evidence type="ECO:0000313" key="3">
    <source>
        <dbReference type="Proteomes" id="UP000232688"/>
    </source>
</evidence>
<evidence type="ECO:0000256" key="1">
    <source>
        <dbReference type="SAM" id="MobiDB-lite"/>
    </source>
</evidence>
<comment type="caution">
    <text evidence="2">The sequence shown here is derived from an EMBL/GenBank/DDBJ whole genome shotgun (WGS) entry which is preliminary data.</text>
</comment>
<dbReference type="VEuPathDB" id="FungiDB:FUN_021739"/>
<protein>
    <submittedName>
        <fullName evidence="2">Uncharacterized protein</fullName>
    </submittedName>
</protein>
<evidence type="ECO:0000313" key="2">
    <source>
        <dbReference type="EMBL" id="PKC64197.1"/>
    </source>
</evidence>
<dbReference type="VEuPathDB" id="FungiDB:RhiirA1_462720"/>
<gene>
    <name evidence="2" type="ORF">RhiirA1_462720</name>
</gene>
<proteinExistence type="predicted"/>